<dbReference type="GeneID" id="119735783"/>
<dbReference type="AlphaFoldDB" id="A0A914AQC5"/>
<reference evidence="2" key="1">
    <citation type="submission" date="2022-11" db="UniProtKB">
        <authorList>
            <consortium name="EnsemblMetazoa"/>
        </authorList>
    </citation>
    <scope>IDENTIFICATION</scope>
</reference>
<feature type="signal peptide" evidence="1">
    <location>
        <begin position="1"/>
        <end position="23"/>
    </location>
</feature>
<feature type="chain" id="PRO_5036742309" evidence="1">
    <location>
        <begin position="24"/>
        <end position="185"/>
    </location>
</feature>
<sequence>MRMALVLVFLLTALVVGLNQIEANPNYSPETRDKLAELLRRMISLEDEKAVDIAAGADPDGLFQKCVCMTPTHTDCTCSGHIGTGVWASMHSSIDSQNEALVTLTCNEKTLIKKEENNPSRNGPEVCSPVTECGGANVKICFKIYDLEIPDSPGESSKGCTDVTVSFNGGTTKKYKQCVPGTPVN</sequence>
<dbReference type="Proteomes" id="UP000887568">
    <property type="component" value="Unplaced"/>
</dbReference>
<keyword evidence="3" id="KW-1185">Reference proteome</keyword>
<organism evidence="2 3">
    <name type="scientific">Patiria miniata</name>
    <name type="common">Bat star</name>
    <name type="synonym">Asterina miniata</name>
    <dbReference type="NCBI Taxonomy" id="46514"/>
    <lineage>
        <taxon>Eukaryota</taxon>
        <taxon>Metazoa</taxon>
        <taxon>Echinodermata</taxon>
        <taxon>Eleutherozoa</taxon>
        <taxon>Asterozoa</taxon>
        <taxon>Asteroidea</taxon>
        <taxon>Valvatacea</taxon>
        <taxon>Valvatida</taxon>
        <taxon>Asterinidae</taxon>
        <taxon>Patiria</taxon>
    </lineage>
</organism>
<name>A0A914AQC5_PATMI</name>
<evidence type="ECO:0000256" key="1">
    <source>
        <dbReference type="SAM" id="SignalP"/>
    </source>
</evidence>
<dbReference type="RefSeq" id="XP_038065639.1">
    <property type="nucleotide sequence ID" value="XM_038209711.1"/>
</dbReference>
<dbReference type="EnsemblMetazoa" id="XM_038209711.1">
    <property type="protein sequence ID" value="XP_038065639.1"/>
    <property type="gene ID" value="LOC119735783"/>
</dbReference>
<keyword evidence="1" id="KW-0732">Signal</keyword>
<evidence type="ECO:0000313" key="2">
    <source>
        <dbReference type="EnsemblMetazoa" id="XP_038065639.1"/>
    </source>
</evidence>
<accession>A0A914AQC5</accession>
<proteinExistence type="predicted"/>
<evidence type="ECO:0000313" key="3">
    <source>
        <dbReference type="Proteomes" id="UP000887568"/>
    </source>
</evidence>
<protein>
    <submittedName>
        <fullName evidence="2">Uncharacterized protein</fullName>
    </submittedName>
</protein>